<name>A0A6L9QN56_9ACTN</name>
<accession>A0A6L9QN56</accession>
<dbReference type="EMBL" id="JAAGLI010000791">
    <property type="protein sequence ID" value="NEA26548.1"/>
    <property type="molecule type" value="Genomic_DNA"/>
</dbReference>
<dbReference type="AlphaFoldDB" id="A0A6L9QN56"/>
<feature type="non-terminal residue" evidence="3">
    <location>
        <position position="1"/>
    </location>
</feature>
<dbReference type="PANTHER" id="PTHR31157">
    <property type="entry name" value="SCP DOMAIN-CONTAINING PROTEIN"/>
    <property type="match status" value="1"/>
</dbReference>
<dbReference type="PANTHER" id="PTHR31157:SF1">
    <property type="entry name" value="SCP DOMAIN-CONTAINING PROTEIN"/>
    <property type="match status" value="1"/>
</dbReference>
<feature type="compositionally biased region" description="Basic and acidic residues" evidence="1">
    <location>
        <begin position="55"/>
        <end position="76"/>
    </location>
</feature>
<evidence type="ECO:0000313" key="4">
    <source>
        <dbReference type="Proteomes" id="UP000475532"/>
    </source>
</evidence>
<dbReference type="Gene3D" id="3.40.33.10">
    <property type="entry name" value="CAP"/>
    <property type="match status" value="1"/>
</dbReference>
<dbReference type="RefSeq" id="WP_163060628.1">
    <property type="nucleotide sequence ID" value="NZ_JAAGLI010000791.1"/>
</dbReference>
<dbReference type="Pfam" id="PF00188">
    <property type="entry name" value="CAP"/>
    <property type="match status" value="1"/>
</dbReference>
<evidence type="ECO:0000256" key="1">
    <source>
        <dbReference type="SAM" id="MobiDB-lite"/>
    </source>
</evidence>
<comment type="caution">
    <text evidence="3">The sequence shown here is derived from an EMBL/GenBank/DDBJ whole genome shotgun (WGS) entry which is preliminary data.</text>
</comment>
<protein>
    <submittedName>
        <fullName evidence="3">CAP domain-containing protein</fullName>
    </submittedName>
</protein>
<feature type="domain" description="SCP" evidence="2">
    <location>
        <begin position="28"/>
        <end position="142"/>
    </location>
</feature>
<proteinExistence type="predicted"/>
<sequence length="146" mass="15462">PPEPDAASGKDRVAPRRTPATVEQQVVKLVNARRAGAGCGPLRVSPALHRAAQRHSADMASRRVLDHRGAGGDDPGERIIAAGFRWSVWAENIARGQSTPSAVVGSWMSSEGHRANILNCRLTTVGIGVVEGGGGPWWTQVFATPR</sequence>
<reference evidence="3 4" key="1">
    <citation type="submission" date="2020-01" db="EMBL/GenBank/DDBJ databases">
        <title>Insect and environment-associated Actinomycetes.</title>
        <authorList>
            <person name="Currrie C."/>
            <person name="Chevrette M."/>
            <person name="Carlson C."/>
            <person name="Stubbendieck R."/>
            <person name="Wendt-Pienkowski E."/>
        </authorList>
    </citation>
    <scope>NUCLEOTIDE SEQUENCE [LARGE SCALE GENOMIC DNA]</scope>
    <source>
        <strain evidence="3 4">SID10258</strain>
    </source>
</reference>
<dbReference type="SUPFAM" id="SSF55797">
    <property type="entry name" value="PR-1-like"/>
    <property type="match status" value="1"/>
</dbReference>
<dbReference type="InterPro" id="IPR035940">
    <property type="entry name" value="CAP_sf"/>
</dbReference>
<feature type="region of interest" description="Disordered" evidence="1">
    <location>
        <begin position="1"/>
        <end position="21"/>
    </location>
</feature>
<gene>
    <name evidence="3" type="ORF">G3I70_29225</name>
</gene>
<dbReference type="Proteomes" id="UP000475532">
    <property type="component" value="Unassembled WGS sequence"/>
</dbReference>
<dbReference type="InterPro" id="IPR014044">
    <property type="entry name" value="CAP_dom"/>
</dbReference>
<evidence type="ECO:0000313" key="3">
    <source>
        <dbReference type="EMBL" id="NEA26548.1"/>
    </source>
</evidence>
<feature type="region of interest" description="Disordered" evidence="1">
    <location>
        <begin position="54"/>
        <end position="76"/>
    </location>
</feature>
<dbReference type="CDD" id="cd05379">
    <property type="entry name" value="CAP_bacterial"/>
    <property type="match status" value="1"/>
</dbReference>
<evidence type="ECO:0000259" key="2">
    <source>
        <dbReference type="Pfam" id="PF00188"/>
    </source>
</evidence>
<organism evidence="3 4">
    <name type="scientific">Actinomadura bangladeshensis</name>
    <dbReference type="NCBI Taxonomy" id="453573"/>
    <lineage>
        <taxon>Bacteria</taxon>
        <taxon>Bacillati</taxon>
        <taxon>Actinomycetota</taxon>
        <taxon>Actinomycetes</taxon>
        <taxon>Streptosporangiales</taxon>
        <taxon>Thermomonosporaceae</taxon>
        <taxon>Actinomadura</taxon>
    </lineage>
</organism>